<gene>
    <name evidence="3" type="ORF">SAMN06265376_105210</name>
</gene>
<keyword evidence="1" id="KW-0472">Membrane</keyword>
<dbReference type="PANTHER" id="PTHR34220:SF7">
    <property type="entry name" value="SENSOR HISTIDINE KINASE YPDA"/>
    <property type="match status" value="1"/>
</dbReference>
<feature type="transmembrane region" description="Helical" evidence="1">
    <location>
        <begin position="96"/>
        <end position="114"/>
    </location>
</feature>
<dbReference type="SUPFAM" id="SSF55874">
    <property type="entry name" value="ATPase domain of HSP90 chaperone/DNA topoisomerase II/histidine kinase"/>
    <property type="match status" value="1"/>
</dbReference>
<organism evidence="3 4">
    <name type="scientific">Dokdonia pacifica</name>
    <dbReference type="NCBI Taxonomy" id="1627892"/>
    <lineage>
        <taxon>Bacteria</taxon>
        <taxon>Pseudomonadati</taxon>
        <taxon>Bacteroidota</taxon>
        <taxon>Flavobacteriia</taxon>
        <taxon>Flavobacteriales</taxon>
        <taxon>Flavobacteriaceae</taxon>
        <taxon>Dokdonia</taxon>
    </lineage>
</organism>
<protein>
    <submittedName>
        <fullName evidence="3">GHKL domain-containing protein</fullName>
    </submittedName>
</protein>
<dbReference type="InterPro" id="IPR036890">
    <property type="entry name" value="HATPase_C_sf"/>
</dbReference>
<dbReference type="InterPro" id="IPR010559">
    <property type="entry name" value="Sig_transdc_His_kin_internal"/>
</dbReference>
<evidence type="ECO:0000259" key="2">
    <source>
        <dbReference type="Pfam" id="PF06580"/>
    </source>
</evidence>
<evidence type="ECO:0000313" key="3">
    <source>
        <dbReference type="EMBL" id="SNS00477.1"/>
    </source>
</evidence>
<name>A0A239AXX6_9FLAO</name>
<keyword evidence="1" id="KW-1133">Transmembrane helix</keyword>
<dbReference type="Gene3D" id="3.30.565.10">
    <property type="entry name" value="Histidine kinase-like ATPase, C-terminal domain"/>
    <property type="match status" value="1"/>
</dbReference>
<keyword evidence="4" id="KW-1185">Reference proteome</keyword>
<accession>A0A239AXX6</accession>
<feature type="transmembrane region" description="Helical" evidence="1">
    <location>
        <begin position="64"/>
        <end position="84"/>
    </location>
</feature>
<dbReference type="EMBL" id="FZNY01000005">
    <property type="protein sequence ID" value="SNS00477.1"/>
    <property type="molecule type" value="Genomic_DNA"/>
</dbReference>
<feature type="transmembrane region" description="Helical" evidence="1">
    <location>
        <begin position="31"/>
        <end position="52"/>
    </location>
</feature>
<sequence>MTLKKVTIGSALLSLMIIILMIIFRDTKSELFTMLSIALGATIFFTLLYYLYTTERIKQNTPKTTYKYLFFAISIPFLIFAIDVTEESEGFLKEAIRVLLALEIGYLIFSWVFTEWKNIQTLKNEKAKAELSLLKEQINPHFFFNTLNNLYSLIKKDSDAAQEYVLQLSDLMRFTIYDSAKEKVSLQQEINYLNNFIELQTARYHKDIDINFVKTIQNSDTKIAPLLFIVLLENAFKHGVEQITENASIHLELIENQHNILFTIRNNFDTEQFSKNEGIGLKNLKERLTLVYPNRHQLNCTIEEDIYTATLEIIKQ</sequence>
<evidence type="ECO:0000313" key="4">
    <source>
        <dbReference type="Proteomes" id="UP000198379"/>
    </source>
</evidence>
<dbReference type="AlphaFoldDB" id="A0A239AXX6"/>
<dbReference type="InterPro" id="IPR050640">
    <property type="entry name" value="Bact_2-comp_sensor_kinase"/>
</dbReference>
<proteinExistence type="predicted"/>
<evidence type="ECO:0000256" key="1">
    <source>
        <dbReference type="SAM" id="Phobius"/>
    </source>
</evidence>
<keyword evidence="1" id="KW-0812">Transmembrane</keyword>
<reference evidence="3 4" key="1">
    <citation type="submission" date="2017-06" db="EMBL/GenBank/DDBJ databases">
        <authorList>
            <person name="Kim H.J."/>
            <person name="Triplett B.A."/>
        </authorList>
    </citation>
    <scope>NUCLEOTIDE SEQUENCE [LARGE SCALE GENOMIC DNA]</scope>
    <source>
        <strain evidence="3 4">DSM 25597</strain>
    </source>
</reference>
<dbReference type="GO" id="GO:0016020">
    <property type="term" value="C:membrane"/>
    <property type="evidence" value="ECO:0007669"/>
    <property type="project" value="InterPro"/>
</dbReference>
<dbReference type="PANTHER" id="PTHR34220">
    <property type="entry name" value="SENSOR HISTIDINE KINASE YPDA"/>
    <property type="match status" value="1"/>
</dbReference>
<feature type="domain" description="Signal transduction histidine kinase internal region" evidence="2">
    <location>
        <begin position="129"/>
        <end position="207"/>
    </location>
</feature>
<feature type="transmembrane region" description="Helical" evidence="1">
    <location>
        <begin position="6"/>
        <end position="24"/>
    </location>
</feature>
<dbReference type="Pfam" id="PF06580">
    <property type="entry name" value="His_kinase"/>
    <property type="match status" value="1"/>
</dbReference>
<dbReference type="GO" id="GO:0000155">
    <property type="term" value="F:phosphorelay sensor kinase activity"/>
    <property type="evidence" value="ECO:0007669"/>
    <property type="project" value="InterPro"/>
</dbReference>
<dbReference type="Proteomes" id="UP000198379">
    <property type="component" value="Unassembled WGS sequence"/>
</dbReference>